<evidence type="ECO:0000259" key="13">
    <source>
        <dbReference type="PROSITE" id="PS51366"/>
    </source>
</evidence>
<dbReference type="EMBL" id="JADGMS010000002">
    <property type="protein sequence ID" value="KAF9687033.1"/>
    <property type="molecule type" value="Genomic_DNA"/>
</dbReference>
<accession>A0A835TIN1</accession>
<evidence type="ECO:0000256" key="9">
    <source>
        <dbReference type="ARBA" id="ARBA00023163"/>
    </source>
</evidence>
<protein>
    <recommendedName>
        <fullName evidence="16">MADS-box domain-containing protein</fullName>
    </recommendedName>
</protein>
<dbReference type="SMART" id="SM00432">
    <property type="entry name" value="MADS"/>
    <property type="match status" value="1"/>
</dbReference>
<comment type="caution">
    <text evidence="14">The sequence shown here is derived from an EMBL/GenBank/DDBJ whole genome shotgun (WGS) entry which is preliminary data.</text>
</comment>
<dbReference type="GO" id="GO:0005737">
    <property type="term" value="C:cytoplasm"/>
    <property type="evidence" value="ECO:0007669"/>
    <property type="project" value="UniProtKB-SubCell"/>
</dbReference>
<evidence type="ECO:0008006" key="16">
    <source>
        <dbReference type="Google" id="ProtNLM"/>
    </source>
</evidence>
<dbReference type="Gene3D" id="3.40.1810.10">
    <property type="entry name" value="Transcription factor, MADS-box"/>
    <property type="match status" value="1"/>
</dbReference>
<evidence type="ECO:0000256" key="3">
    <source>
        <dbReference type="ARBA" id="ARBA00005497"/>
    </source>
</evidence>
<gene>
    <name evidence="14" type="ORF">SADUNF_Sadunf02G0051700</name>
</gene>
<dbReference type="Pfam" id="PF00319">
    <property type="entry name" value="SRF-TF"/>
    <property type="match status" value="1"/>
</dbReference>
<feature type="domain" description="MI" evidence="13">
    <location>
        <begin position="1"/>
        <end position="79"/>
    </location>
</feature>
<dbReference type="SUPFAM" id="SSF55455">
    <property type="entry name" value="SRF-like"/>
    <property type="match status" value="1"/>
</dbReference>
<dbReference type="SUPFAM" id="SSF48371">
    <property type="entry name" value="ARM repeat"/>
    <property type="match status" value="2"/>
</dbReference>
<keyword evidence="5" id="KW-0677">Repeat</keyword>
<dbReference type="OrthoDB" id="1896642at2759"/>
<dbReference type="InterPro" id="IPR039778">
    <property type="entry name" value="PDCD4"/>
</dbReference>
<evidence type="ECO:0000313" key="14">
    <source>
        <dbReference type="EMBL" id="KAF9687033.1"/>
    </source>
</evidence>
<reference evidence="14 15" key="1">
    <citation type="submission" date="2020-10" db="EMBL/GenBank/DDBJ databases">
        <title>Plant Genome Project.</title>
        <authorList>
            <person name="Zhang R.-G."/>
        </authorList>
    </citation>
    <scope>NUCLEOTIDE SEQUENCE [LARGE SCALE GENOMIC DNA]</scope>
    <source>
        <strain evidence="14">FAFU-HL-1</strain>
        <tissue evidence="14">Leaf</tissue>
    </source>
</reference>
<proteinExistence type="inferred from homology"/>
<dbReference type="PRINTS" id="PR00404">
    <property type="entry name" value="MADSDOMAIN"/>
</dbReference>
<comment type="similarity">
    <text evidence="3">Belongs to the PDCD4 family.</text>
</comment>
<keyword evidence="15" id="KW-1185">Reference proteome</keyword>
<evidence type="ECO:0000313" key="15">
    <source>
        <dbReference type="Proteomes" id="UP000657918"/>
    </source>
</evidence>
<dbReference type="PROSITE" id="PS50066">
    <property type="entry name" value="MADS_BOX_2"/>
    <property type="match status" value="1"/>
</dbReference>
<dbReference type="PROSITE" id="PS51366">
    <property type="entry name" value="MI"/>
    <property type="match status" value="1"/>
</dbReference>
<feature type="domain" description="MADS-box" evidence="12">
    <location>
        <begin position="192"/>
        <end position="252"/>
    </location>
</feature>
<dbReference type="InterPro" id="IPR002100">
    <property type="entry name" value="TF_MADSbox"/>
</dbReference>
<dbReference type="GO" id="GO:0003677">
    <property type="term" value="F:DNA binding"/>
    <property type="evidence" value="ECO:0007669"/>
    <property type="project" value="UniProtKB-KW"/>
</dbReference>
<evidence type="ECO:0000256" key="8">
    <source>
        <dbReference type="ARBA" id="ARBA00023125"/>
    </source>
</evidence>
<dbReference type="PANTHER" id="PTHR12626:SF2">
    <property type="entry name" value="MA3 DOMAIN-CONTAINING TRANSLATION REGULATORY FACTOR 2"/>
    <property type="match status" value="1"/>
</dbReference>
<keyword evidence="4" id="KW-0963">Cytoplasm</keyword>
<evidence type="ECO:0000256" key="6">
    <source>
        <dbReference type="ARBA" id="ARBA00022845"/>
    </source>
</evidence>
<keyword evidence="9" id="KW-0804">Transcription</keyword>
<dbReference type="GO" id="GO:0045892">
    <property type="term" value="P:negative regulation of DNA-templated transcription"/>
    <property type="evidence" value="ECO:0007669"/>
    <property type="project" value="InterPro"/>
</dbReference>
<dbReference type="InterPro" id="IPR016024">
    <property type="entry name" value="ARM-type_fold"/>
</dbReference>
<dbReference type="GO" id="GO:0046983">
    <property type="term" value="F:protein dimerization activity"/>
    <property type="evidence" value="ECO:0007669"/>
    <property type="project" value="InterPro"/>
</dbReference>
<sequence length="356" mass="39328">MAMEIGSTEGLLLDLLKAASEEGLMYNSSQISEGFGRMVDGVVDLLLDIPNARRILQSVISKAASQGWLCASSLKSLVSTPVKGSLQDDSTKIYKLEAQSIIREYFLSGDISEVGSCLESENSGCSTADDAALDNLGVVEDLAMFLAIAVVDEIQEPQHSEEIGTQFMGPKSIGRKILQKFKWQSQELSSKMTRRKIEIKRIQNEDYRKVTYSKRRAGLIKKAKLLSSRSNTQIAIISCSLSGRHFTFGHPSVDSVVDQFLENYTIDSRGSSSDESSHDNTHGPSSSSKGVVDGKEGRRSNSWWALPIEDMDLDMDGLRQYKASLEILRSNVASRLKEMEERSSLARDFIGLLDDH</sequence>
<dbReference type="GO" id="GO:0005634">
    <property type="term" value="C:nucleus"/>
    <property type="evidence" value="ECO:0007669"/>
    <property type="project" value="UniProtKB-SubCell"/>
</dbReference>
<evidence type="ECO:0000259" key="12">
    <source>
        <dbReference type="PROSITE" id="PS50066"/>
    </source>
</evidence>
<evidence type="ECO:0000256" key="10">
    <source>
        <dbReference type="ARBA" id="ARBA00023242"/>
    </source>
</evidence>
<keyword evidence="10" id="KW-0539">Nucleus</keyword>
<evidence type="ECO:0000256" key="2">
    <source>
        <dbReference type="ARBA" id="ARBA00004496"/>
    </source>
</evidence>
<dbReference type="Gene3D" id="1.25.40.180">
    <property type="match status" value="1"/>
</dbReference>
<dbReference type="Proteomes" id="UP000657918">
    <property type="component" value="Unassembled WGS sequence"/>
</dbReference>
<evidence type="ECO:0000256" key="5">
    <source>
        <dbReference type="ARBA" id="ARBA00022737"/>
    </source>
</evidence>
<dbReference type="AlphaFoldDB" id="A0A835TIN1"/>
<evidence type="ECO:0000256" key="1">
    <source>
        <dbReference type="ARBA" id="ARBA00004123"/>
    </source>
</evidence>
<dbReference type="InterPro" id="IPR003891">
    <property type="entry name" value="Initiation_fac_eIF4g_MI"/>
</dbReference>
<keyword evidence="7" id="KW-0805">Transcription regulation</keyword>
<keyword evidence="8" id="KW-0238">DNA-binding</keyword>
<name>A0A835TIN1_9ROSI</name>
<evidence type="ECO:0000256" key="7">
    <source>
        <dbReference type="ARBA" id="ARBA00023015"/>
    </source>
</evidence>
<evidence type="ECO:0000256" key="11">
    <source>
        <dbReference type="SAM" id="MobiDB-lite"/>
    </source>
</evidence>
<evidence type="ECO:0000256" key="4">
    <source>
        <dbReference type="ARBA" id="ARBA00022490"/>
    </source>
</evidence>
<comment type="subcellular location">
    <subcellularLocation>
        <location evidence="2">Cytoplasm</location>
    </subcellularLocation>
    <subcellularLocation>
        <location evidence="1">Nucleus</location>
    </subcellularLocation>
</comment>
<feature type="region of interest" description="Disordered" evidence="11">
    <location>
        <begin position="268"/>
        <end position="297"/>
    </location>
</feature>
<dbReference type="GO" id="GO:0006417">
    <property type="term" value="P:regulation of translation"/>
    <property type="evidence" value="ECO:0007669"/>
    <property type="project" value="UniProtKB-KW"/>
</dbReference>
<organism evidence="14 15">
    <name type="scientific">Salix dunnii</name>
    <dbReference type="NCBI Taxonomy" id="1413687"/>
    <lineage>
        <taxon>Eukaryota</taxon>
        <taxon>Viridiplantae</taxon>
        <taxon>Streptophyta</taxon>
        <taxon>Embryophyta</taxon>
        <taxon>Tracheophyta</taxon>
        <taxon>Spermatophyta</taxon>
        <taxon>Magnoliopsida</taxon>
        <taxon>eudicotyledons</taxon>
        <taxon>Gunneridae</taxon>
        <taxon>Pentapetalae</taxon>
        <taxon>rosids</taxon>
        <taxon>fabids</taxon>
        <taxon>Malpighiales</taxon>
        <taxon>Salicaceae</taxon>
        <taxon>Saliceae</taxon>
        <taxon>Salix</taxon>
    </lineage>
</organism>
<dbReference type="InterPro" id="IPR036879">
    <property type="entry name" value="TF_MADSbox_sf"/>
</dbReference>
<dbReference type="PANTHER" id="PTHR12626">
    <property type="entry name" value="PROGRAMMED CELL DEATH 4"/>
    <property type="match status" value="1"/>
</dbReference>
<keyword evidence="6" id="KW-0810">Translation regulation</keyword>